<organism evidence="1">
    <name type="scientific">Anguilla anguilla</name>
    <name type="common">European freshwater eel</name>
    <name type="synonym">Muraena anguilla</name>
    <dbReference type="NCBI Taxonomy" id="7936"/>
    <lineage>
        <taxon>Eukaryota</taxon>
        <taxon>Metazoa</taxon>
        <taxon>Chordata</taxon>
        <taxon>Craniata</taxon>
        <taxon>Vertebrata</taxon>
        <taxon>Euteleostomi</taxon>
        <taxon>Actinopterygii</taxon>
        <taxon>Neopterygii</taxon>
        <taxon>Teleostei</taxon>
        <taxon>Anguilliformes</taxon>
        <taxon>Anguillidae</taxon>
        <taxon>Anguilla</taxon>
    </lineage>
</organism>
<accession>A0A0E9VLM5</accession>
<protein>
    <submittedName>
        <fullName evidence="1">Uncharacterized protein</fullName>
    </submittedName>
</protein>
<sequence>MDLVMCLMSFHCIHQPCRIECYEVFFFLKESSVPVFKHVLLPFQSRSFSFKRFFVFYSTKYFWKPHALFLKEPATSYMALCSTKSHLILKRFCPSS</sequence>
<dbReference type="EMBL" id="GBXM01029651">
    <property type="protein sequence ID" value="JAH78926.1"/>
    <property type="molecule type" value="Transcribed_RNA"/>
</dbReference>
<name>A0A0E9VLM5_ANGAN</name>
<reference evidence="1" key="1">
    <citation type="submission" date="2014-11" db="EMBL/GenBank/DDBJ databases">
        <authorList>
            <person name="Amaro Gonzalez C."/>
        </authorList>
    </citation>
    <scope>NUCLEOTIDE SEQUENCE</scope>
</reference>
<reference evidence="1" key="2">
    <citation type="journal article" date="2015" name="Fish Shellfish Immunol.">
        <title>Early steps in the European eel (Anguilla anguilla)-Vibrio vulnificus interaction in the gills: Role of the RtxA13 toxin.</title>
        <authorList>
            <person name="Callol A."/>
            <person name="Pajuelo D."/>
            <person name="Ebbesson L."/>
            <person name="Teles M."/>
            <person name="MacKenzie S."/>
            <person name="Amaro C."/>
        </authorList>
    </citation>
    <scope>NUCLEOTIDE SEQUENCE</scope>
</reference>
<dbReference type="AlphaFoldDB" id="A0A0E9VLM5"/>
<proteinExistence type="predicted"/>
<evidence type="ECO:0000313" key="1">
    <source>
        <dbReference type="EMBL" id="JAH78926.1"/>
    </source>
</evidence>